<dbReference type="OMA" id="HNVLSWN"/>
<evidence type="ECO:0000256" key="11">
    <source>
        <dbReference type="ARBA" id="ARBA00023136"/>
    </source>
</evidence>
<dbReference type="GO" id="GO:0004672">
    <property type="term" value="F:protein kinase activity"/>
    <property type="evidence" value="ECO:0007669"/>
    <property type="project" value="InterPro"/>
</dbReference>
<dbReference type="GO" id="GO:0030246">
    <property type="term" value="F:carbohydrate binding"/>
    <property type="evidence" value="ECO:0007669"/>
    <property type="project" value="UniProtKB-KW"/>
</dbReference>
<dbReference type="Pfam" id="PF00139">
    <property type="entry name" value="Lectin_legB"/>
    <property type="match status" value="1"/>
</dbReference>
<dbReference type="Gramene" id="PRQ60613">
    <property type="protein sequence ID" value="PRQ60613"/>
    <property type="gene ID" value="RchiOBHm_Chr1g0383191"/>
</dbReference>
<name>A0A2P6SPN6_ROSCH</name>
<dbReference type="Gene3D" id="3.30.200.20">
    <property type="entry name" value="Phosphorylase Kinase, domain 1"/>
    <property type="match status" value="1"/>
</dbReference>
<evidence type="ECO:0000313" key="17">
    <source>
        <dbReference type="EMBL" id="PRQ60613.1"/>
    </source>
</evidence>
<evidence type="ECO:0000256" key="8">
    <source>
        <dbReference type="ARBA" id="ARBA00022741"/>
    </source>
</evidence>
<dbReference type="InterPro" id="IPR000719">
    <property type="entry name" value="Prot_kinase_dom"/>
</dbReference>
<dbReference type="GO" id="GO:0005524">
    <property type="term" value="F:ATP binding"/>
    <property type="evidence" value="ECO:0007669"/>
    <property type="project" value="UniProtKB-KW"/>
</dbReference>
<dbReference type="CDD" id="cd06899">
    <property type="entry name" value="lectin_legume_LecRK_Arcelin_ConA"/>
    <property type="match status" value="1"/>
</dbReference>
<comment type="subcellular location">
    <subcellularLocation>
        <location evidence="1">Membrane</location>
        <topology evidence="1">Single-pass type I membrane protein</topology>
    </subcellularLocation>
</comment>
<accession>A0A2P6SPN6</accession>
<evidence type="ECO:0000256" key="2">
    <source>
        <dbReference type="ARBA" id="ARBA00007606"/>
    </source>
</evidence>
<evidence type="ECO:0000256" key="1">
    <source>
        <dbReference type="ARBA" id="ARBA00004479"/>
    </source>
</evidence>
<proteinExistence type="inferred from homology"/>
<evidence type="ECO:0000256" key="9">
    <source>
        <dbReference type="ARBA" id="ARBA00022840"/>
    </source>
</evidence>
<comment type="similarity">
    <text evidence="4">In the C-terminal section; belongs to the protein kinase superfamily. Ser/Thr protein kinase family.</text>
</comment>
<keyword evidence="9" id="KW-0067">ATP-binding</keyword>
<keyword evidence="12" id="KW-0675">Receptor</keyword>
<protein>
    <recommendedName>
        <fullName evidence="16">Protein kinase domain-containing protein</fullName>
    </recommendedName>
</protein>
<dbReference type="SUPFAM" id="SSF49899">
    <property type="entry name" value="Concanavalin A-like lectins/glucanases"/>
    <property type="match status" value="1"/>
</dbReference>
<dbReference type="PANTHER" id="PTHR27007">
    <property type="match status" value="1"/>
</dbReference>
<reference evidence="17 18" key="1">
    <citation type="journal article" date="2018" name="Nat. Genet.">
        <title>The Rosa genome provides new insights in the design of modern roses.</title>
        <authorList>
            <person name="Bendahmane M."/>
        </authorList>
    </citation>
    <scope>NUCLEOTIDE SEQUENCE [LARGE SCALE GENOMIC DNA]</scope>
    <source>
        <strain evidence="18">cv. Old Blush</strain>
    </source>
</reference>
<dbReference type="PROSITE" id="PS50011">
    <property type="entry name" value="PROTEIN_KINASE_DOM"/>
    <property type="match status" value="1"/>
</dbReference>
<keyword evidence="5 14" id="KW-0812">Transmembrane</keyword>
<evidence type="ECO:0000256" key="5">
    <source>
        <dbReference type="ARBA" id="ARBA00022692"/>
    </source>
</evidence>
<dbReference type="Pfam" id="PF00069">
    <property type="entry name" value="Pkinase"/>
    <property type="match status" value="1"/>
</dbReference>
<evidence type="ECO:0000256" key="7">
    <source>
        <dbReference type="ARBA" id="ARBA00022734"/>
    </source>
</evidence>
<feature type="signal peptide" evidence="15">
    <location>
        <begin position="1"/>
        <end position="15"/>
    </location>
</feature>
<comment type="similarity">
    <text evidence="2">Belongs to the leguminous lectin family.</text>
</comment>
<dbReference type="InterPro" id="IPR011009">
    <property type="entry name" value="Kinase-like_dom_sf"/>
</dbReference>
<sequence length="676" mass="75230">MSCFNWLLYLAAALAVIRNELLVDSASDKKHHSGPVVNVTKHLMFPDFNLSYNPRILNDVKLLGSAKLASKTSAIQIPDESHVTDLRHQAGRAIYSSSIRLLDPHTETPASFETTFSFQFHNASSSSPERIQTTQSGGYGNGGSGLAFVIVPDEFTVGRPGAWLAMLNDACEDDYKVIAIEFDTRLNPEFGDPNDNHVGINLGTIISTETINASDVGVFLNDGSVHRAWISYNGSRRWMEIRLGSDDGSYPSKPVFSGSLDLSPFLNEYMFVGFSASTGNHTQIHSVLSWNFTSVSQAFLRVPSMETCESKIVVTENSRAEPPGTFLIFIAVLVLAIAVMLSLYYNSKRRSANSDSASIVLPEKKQRPRPPNKPRSFTISEISLATRSFGELEILGGGSKGVCYRGKLSNGCQVAVKRFSPQFLNSQGLDRRRLMKEIKGISRVRHPNLVSIRGWCQDKKETMVVYEFFSNGSLDKWLFGVGVLPWTRRFKVVRDVAEALSYLHSNQLAHKNLKTTSVFLDVSFRAVLGDFGFVLCGAESRRFESTVSQSADVFEFGLFVLEVVGGRKRLEAELGELEERDLLDFTWRMHEIGEMRRVVDKRMGAVINFDQAIRVLEIGLLCTLNASKGRPSMEQVVEFLCMERPIPELPQTRPIALFPYNSTNALCTGYSCAPFK</sequence>
<keyword evidence="10 14" id="KW-1133">Transmembrane helix</keyword>
<dbReference type="AlphaFoldDB" id="A0A2P6SPN6"/>
<evidence type="ECO:0000256" key="3">
    <source>
        <dbReference type="ARBA" id="ARBA00008536"/>
    </source>
</evidence>
<keyword evidence="6 15" id="KW-0732">Signal</keyword>
<keyword evidence="18" id="KW-1185">Reference proteome</keyword>
<feature type="transmembrane region" description="Helical" evidence="14">
    <location>
        <begin position="326"/>
        <end position="345"/>
    </location>
</feature>
<dbReference type="Gene3D" id="2.60.120.200">
    <property type="match status" value="1"/>
</dbReference>
<evidence type="ECO:0000256" key="12">
    <source>
        <dbReference type="ARBA" id="ARBA00023170"/>
    </source>
</evidence>
<dbReference type="GO" id="GO:0016020">
    <property type="term" value="C:membrane"/>
    <property type="evidence" value="ECO:0007669"/>
    <property type="project" value="UniProtKB-SubCell"/>
</dbReference>
<keyword evidence="8" id="KW-0547">Nucleotide-binding</keyword>
<feature type="chain" id="PRO_5015121223" description="Protein kinase domain-containing protein" evidence="15">
    <location>
        <begin position="16"/>
        <end position="676"/>
    </location>
</feature>
<gene>
    <name evidence="17" type="ORF">RchiOBHm_Chr1g0383191</name>
</gene>
<keyword evidence="11 14" id="KW-0472">Membrane</keyword>
<evidence type="ECO:0000256" key="15">
    <source>
        <dbReference type="SAM" id="SignalP"/>
    </source>
</evidence>
<dbReference type="OrthoDB" id="4062651at2759"/>
<evidence type="ECO:0000259" key="16">
    <source>
        <dbReference type="PROSITE" id="PS50011"/>
    </source>
</evidence>
<dbReference type="SUPFAM" id="SSF56112">
    <property type="entry name" value="Protein kinase-like (PK-like)"/>
    <property type="match status" value="1"/>
</dbReference>
<keyword evidence="7" id="KW-0430">Lectin</keyword>
<feature type="domain" description="Protein kinase" evidence="16">
    <location>
        <begin position="389"/>
        <end position="676"/>
    </location>
</feature>
<evidence type="ECO:0000256" key="14">
    <source>
        <dbReference type="SAM" id="Phobius"/>
    </source>
</evidence>
<dbReference type="InterPro" id="IPR001220">
    <property type="entry name" value="Legume_lectin_dom"/>
</dbReference>
<evidence type="ECO:0000256" key="6">
    <source>
        <dbReference type="ARBA" id="ARBA00022729"/>
    </source>
</evidence>
<organism evidence="17 18">
    <name type="scientific">Rosa chinensis</name>
    <name type="common">China rose</name>
    <dbReference type="NCBI Taxonomy" id="74649"/>
    <lineage>
        <taxon>Eukaryota</taxon>
        <taxon>Viridiplantae</taxon>
        <taxon>Streptophyta</taxon>
        <taxon>Embryophyta</taxon>
        <taxon>Tracheophyta</taxon>
        <taxon>Spermatophyta</taxon>
        <taxon>Magnoliopsida</taxon>
        <taxon>eudicotyledons</taxon>
        <taxon>Gunneridae</taxon>
        <taxon>Pentapetalae</taxon>
        <taxon>rosids</taxon>
        <taxon>fabids</taxon>
        <taxon>Rosales</taxon>
        <taxon>Rosaceae</taxon>
        <taxon>Rosoideae</taxon>
        <taxon>Rosoideae incertae sedis</taxon>
        <taxon>Rosa</taxon>
    </lineage>
</organism>
<dbReference type="EMBL" id="PDCK01000039">
    <property type="protein sequence ID" value="PRQ60613.1"/>
    <property type="molecule type" value="Genomic_DNA"/>
</dbReference>
<evidence type="ECO:0000256" key="4">
    <source>
        <dbReference type="ARBA" id="ARBA00010217"/>
    </source>
</evidence>
<evidence type="ECO:0000256" key="10">
    <source>
        <dbReference type="ARBA" id="ARBA00022989"/>
    </source>
</evidence>
<comment type="similarity">
    <text evidence="3">In the N-terminal section; belongs to the leguminous lectin family.</text>
</comment>
<evidence type="ECO:0000256" key="13">
    <source>
        <dbReference type="SAM" id="MobiDB-lite"/>
    </source>
</evidence>
<evidence type="ECO:0000313" key="18">
    <source>
        <dbReference type="Proteomes" id="UP000238479"/>
    </source>
</evidence>
<comment type="caution">
    <text evidence="17">The sequence shown here is derived from an EMBL/GenBank/DDBJ whole genome shotgun (WGS) entry which is preliminary data.</text>
</comment>
<feature type="region of interest" description="Disordered" evidence="13">
    <location>
        <begin position="356"/>
        <end position="376"/>
    </location>
</feature>
<keyword evidence="17" id="KW-0808">Transferase</keyword>
<dbReference type="InterPro" id="IPR050528">
    <property type="entry name" value="L-type_Lectin-RKs"/>
</dbReference>
<dbReference type="Gene3D" id="1.10.510.10">
    <property type="entry name" value="Transferase(Phosphotransferase) domain 1"/>
    <property type="match status" value="1"/>
</dbReference>
<dbReference type="Proteomes" id="UP000238479">
    <property type="component" value="Chromosome 1"/>
</dbReference>
<dbReference type="InterPro" id="IPR013320">
    <property type="entry name" value="ConA-like_dom_sf"/>
</dbReference>